<feature type="transmembrane region" description="Helical" evidence="5">
    <location>
        <begin position="218"/>
        <end position="233"/>
    </location>
</feature>
<sequence>MTAAYPAAGVKARLQPGFGVSPQAMRFAFALLVMFLATSSFYGFSFRPKPPDIPGVAGDSETRTDVVNMLGWLASYGIAGLIVLYGLARQGVELRLALLLPFAVFVLASATWAPAPWASLVFCIMLVANIVIATALAQQIHPRVLFRAFALIVTFSVAISLVLLVINPALVISTADRPGLLIDGEFAGVFSHKVHMGVNSAAAAMILIFDRSAVRNRILRVVGILVCIAGLMLSNSASAIVALVLAVVLISFAQAAPAWRTPLFSIVGAITLGISLLLPYVDIGSFAGLLGRTATLTGRTDFWEVAPSYILERPWFGYGYGGFFDRDPYSRVWDLWSRAEYFFTPNFHNSALDVTLLLGCVGLAAYVAILAGALSVFRNRTLGRTADILACILILLTASSATDFQFMRHNCLATVLMFYAFLVAGRRYPR</sequence>
<feature type="transmembrane region" description="Helical" evidence="5">
    <location>
        <begin position="407"/>
        <end position="425"/>
    </location>
</feature>
<dbReference type="GO" id="GO:0016020">
    <property type="term" value="C:membrane"/>
    <property type="evidence" value="ECO:0007669"/>
    <property type="project" value="UniProtKB-SubCell"/>
</dbReference>
<feature type="transmembrane region" description="Helical" evidence="5">
    <location>
        <begin position="94"/>
        <end position="113"/>
    </location>
</feature>
<name>A0A0S3PX30_9BRAD</name>
<reference evidence="7 8" key="1">
    <citation type="submission" date="2015-08" db="EMBL/GenBank/DDBJ databases">
        <title>Investigation of the bacterial diversity of lava forest soil.</title>
        <authorList>
            <person name="Lee J.S."/>
        </authorList>
    </citation>
    <scope>NUCLEOTIDE SEQUENCE [LARGE SCALE GENOMIC DNA]</scope>
    <source>
        <strain evidence="7 8">GJW-30</strain>
    </source>
</reference>
<dbReference type="PANTHER" id="PTHR37422:SF13">
    <property type="entry name" value="LIPOPOLYSACCHARIDE BIOSYNTHESIS PROTEIN PA4999-RELATED"/>
    <property type="match status" value="1"/>
</dbReference>
<feature type="transmembrane region" description="Helical" evidence="5">
    <location>
        <begin position="27"/>
        <end position="46"/>
    </location>
</feature>
<comment type="subcellular location">
    <subcellularLocation>
        <location evidence="1">Membrane</location>
        <topology evidence="1">Multi-pass membrane protein</topology>
    </subcellularLocation>
</comment>
<protein>
    <submittedName>
        <fullName evidence="7">O-Antigen ligase</fullName>
    </submittedName>
</protein>
<dbReference type="PANTHER" id="PTHR37422">
    <property type="entry name" value="TEICHURONIC ACID BIOSYNTHESIS PROTEIN TUAE"/>
    <property type="match status" value="1"/>
</dbReference>
<keyword evidence="7" id="KW-0436">Ligase</keyword>
<dbReference type="EMBL" id="AP014946">
    <property type="protein sequence ID" value="BAT60462.1"/>
    <property type="molecule type" value="Genomic_DNA"/>
</dbReference>
<organism evidence="7 8">
    <name type="scientific">Variibacter gotjawalensis</name>
    <dbReference type="NCBI Taxonomy" id="1333996"/>
    <lineage>
        <taxon>Bacteria</taxon>
        <taxon>Pseudomonadati</taxon>
        <taxon>Pseudomonadota</taxon>
        <taxon>Alphaproteobacteria</taxon>
        <taxon>Hyphomicrobiales</taxon>
        <taxon>Nitrobacteraceae</taxon>
        <taxon>Variibacter</taxon>
    </lineage>
</organism>
<gene>
    <name evidence="7" type="ORF">GJW-30_1_03005</name>
</gene>
<dbReference type="Pfam" id="PF04932">
    <property type="entry name" value="Wzy_C"/>
    <property type="match status" value="1"/>
</dbReference>
<feature type="transmembrane region" description="Helical" evidence="5">
    <location>
        <begin position="144"/>
        <end position="166"/>
    </location>
</feature>
<evidence type="ECO:0000313" key="7">
    <source>
        <dbReference type="EMBL" id="BAT60462.1"/>
    </source>
</evidence>
<keyword evidence="4 5" id="KW-0472">Membrane</keyword>
<evidence type="ECO:0000256" key="5">
    <source>
        <dbReference type="SAM" id="Phobius"/>
    </source>
</evidence>
<dbReference type="InterPro" id="IPR007016">
    <property type="entry name" value="O-antigen_ligase-rel_domated"/>
</dbReference>
<accession>A0A0S3PX30</accession>
<feature type="transmembrane region" description="Helical" evidence="5">
    <location>
        <begin position="186"/>
        <end position="209"/>
    </location>
</feature>
<proteinExistence type="predicted"/>
<dbReference type="KEGG" id="vgo:GJW-30_1_03005"/>
<dbReference type="InterPro" id="IPR051533">
    <property type="entry name" value="WaaL-like"/>
</dbReference>
<evidence type="ECO:0000256" key="3">
    <source>
        <dbReference type="ARBA" id="ARBA00022989"/>
    </source>
</evidence>
<evidence type="ECO:0000256" key="1">
    <source>
        <dbReference type="ARBA" id="ARBA00004141"/>
    </source>
</evidence>
<evidence type="ECO:0000256" key="4">
    <source>
        <dbReference type="ARBA" id="ARBA00023136"/>
    </source>
</evidence>
<feature type="transmembrane region" description="Helical" evidence="5">
    <location>
        <begin position="263"/>
        <end position="281"/>
    </location>
</feature>
<keyword evidence="3 5" id="KW-1133">Transmembrane helix</keyword>
<feature type="transmembrane region" description="Helical" evidence="5">
    <location>
        <begin position="119"/>
        <end position="137"/>
    </location>
</feature>
<feature type="domain" description="O-antigen ligase-related" evidence="6">
    <location>
        <begin position="224"/>
        <end position="367"/>
    </location>
</feature>
<dbReference type="OrthoDB" id="4391260at2"/>
<dbReference type="AlphaFoldDB" id="A0A0S3PX30"/>
<evidence type="ECO:0000313" key="8">
    <source>
        <dbReference type="Proteomes" id="UP000236884"/>
    </source>
</evidence>
<dbReference type="Proteomes" id="UP000236884">
    <property type="component" value="Chromosome"/>
</dbReference>
<dbReference type="GO" id="GO:0016874">
    <property type="term" value="F:ligase activity"/>
    <property type="evidence" value="ECO:0007669"/>
    <property type="project" value="UniProtKB-KW"/>
</dbReference>
<feature type="transmembrane region" description="Helical" evidence="5">
    <location>
        <begin position="354"/>
        <end position="377"/>
    </location>
</feature>
<dbReference type="RefSeq" id="WP_130364489.1">
    <property type="nucleotide sequence ID" value="NZ_AP014946.1"/>
</dbReference>
<evidence type="ECO:0000259" key="6">
    <source>
        <dbReference type="Pfam" id="PF04932"/>
    </source>
</evidence>
<keyword evidence="8" id="KW-1185">Reference proteome</keyword>
<feature type="transmembrane region" description="Helical" evidence="5">
    <location>
        <begin position="66"/>
        <end position="87"/>
    </location>
</feature>
<evidence type="ECO:0000256" key="2">
    <source>
        <dbReference type="ARBA" id="ARBA00022692"/>
    </source>
</evidence>
<keyword evidence="2 5" id="KW-0812">Transmembrane</keyword>